<gene>
    <name evidence="1" type="ORF">PMI13_02936</name>
</gene>
<name>J3CF14_9FLAO</name>
<dbReference type="PATRIC" id="fig|1144316.3.peg.2957"/>
<dbReference type="AlphaFoldDB" id="J3CF14"/>
<protein>
    <submittedName>
        <fullName evidence="1">Uncharacterized protein</fullName>
    </submittedName>
</protein>
<evidence type="ECO:0000313" key="1">
    <source>
        <dbReference type="EMBL" id="EJL70081.1"/>
    </source>
</evidence>
<organism evidence="1 2">
    <name type="scientific">Chryseobacterium populi</name>
    <dbReference type="NCBI Taxonomy" id="1144316"/>
    <lineage>
        <taxon>Bacteria</taxon>
        <taxon>Pseudomonadati</taxon>
        <taxon>Bacteroidota</taxon>
        <taxon>Flavobacteriia</taxon>
        <taxon>Flavobacteriales</taxon>
        <taxon>Weeksellaceae</taxon>
        <taxon>Chryseobacterium group</taxon>
        <taxon>Chryseobacterium</taxon>
    </lineage>
</organism>
<dbReference type="Proteomes" id="UP000007509">
    <property type="component" value="Unassembled WGS sequence"/>
</dbReference>
<reference evidence="1 2" key="1">
    <citation type="journal article" date="2012" name="J. Bacteriol.">
        <title>Twenty-one genome sequences from Pseudomonas species and 19 genome sequences from diverse bacteria isolated from the rhizosphere and endosphere of Populus deltoides.</title>
        <authorList>
            <person name="Brown S.D."/>
            <person name="Utturkar S.M."/>
            <person name="Klingeman D.M."/>
            <person name="Johnson C.M."/>
            <person name="Martin S.L."/>
            <person name="Land M.L."/>
            <person name="Lu T.Y."/>
            <person name="Schadt C.W."/>
            <person name="Doktycz M.J."/>
            <person name="Pelletier D.A."/>
        </authorList>
    </citation>
    <scope>NUCLEOTIDE SEQUENCE [LARGE SCALE GENOMIC DNA]</scope>
    <source>
        <strain evidence="1 2">CF314</strain>
    </source>
</reference>
<proteinExistence type="predicted"/>
<dbReference type="EMBL" id="AKJY01000062">
    <property type="protein sequence ID" value="EJL70081.1"/>
    <property type="molecule type" value="Genomic_DNA"/>
</dbReference>
<comment type="caution">
    <text evidence="1">The sequence shown here is derived from an EMBL/GenBank/DDBJ whole genome shotgun (WGS) entry which is preliminary data.</text>
</comment>
<keyword evidence="2" id="KW-1185">Reference proteome</keyword>
<evidence type="ECO:0000313" key="2">
    <source>
        <dbReference type="Proteomes" id="UP000007509"/>
    </source>
</evidence>
<accession>J3CF14</accession>
<sequence>MINEIVIIFNIIDWIFIYDDFFYLLIVVLTDSIWIKF</sequence>